<keyword evidence="2" id="KW-0645">Protease</keyword>
<evidence type="ECO:0000256" key="3">
    <source>
        <dbReference type="ARBA" id="ARBA00022801"/>
    </source>
</evidence>
<dbReference type="GeneID" id="120260250"/>
<dbReference type="Gene3D" id="2.40.70.10">
    <property type="entry name" value="Acid Proteases"/>
    <property type="match status" value="2"/>
</dbReference>
<dbReference type="PANTHER" id="PTHR47967">
    <property type="entry name" value="OS07G0603500 PROTEIN-RELATED"/>
    <property type="match status" value="1"/>
</dbReference>
<dbReference type="InterPro" id="IPR033121">
    <property type="entry name" value="PEPTIDASE_A1"/>
</dbReference>
<name>A0AB40B8N1_DIOCR</name>
<dbReference type="Pfam" id="PF14543">
    <property type="entry name" value="TAXi_N"/>
    <property type="match status" value="1"/>
</dbReference>
<comment type="similarity">
    <text evidence="1">Belongs to the peptidase A1 family.</text>
</comment>
<dbReference type="SUPFAM" id="SSF50630">
    <property type="entry name" value="Acid proteases"/>
    <property type="match status" value="1"/>
</dbReference>
<evidence type="ECO:0000313" key="6">
    <source>
        <dbReference type="RefSeq" id="XP_039123623.1"/>
    </source>
</evidence>
<dbReference type="InterPro" id="IPR021109">
    <property type="entry name" value="Peptidase_aspartic_dom_sf"/>
</dbReference>
<gene>
    <name evidence="6" type="primary">LOC120260250</name>
</gene>
<dbReference type="GO" id="GO:0006508">
    <property type="term" value="P:proteolysis"/>
    <property type="evidence" value="ECO:0007669"/>
    <property type="project" value="UniProtKB-KW"/>
</dbReference>
<accession>A0AB40B8N1</accession>
<feature type="domain" description="Peptidase A1" evidence="4">
    <location>
        <begin position="77"/>
        <end position="416"/>
    </location>
</feature>
<dbReference type="PANTHER" id="PTHR47967:SF128">
    <property type="entry name" value="ASPARTIC PROTEINASE CDR1-LIKE"/>
    <property type="match status" value="1"/>
</dbReference>
<dbReference type="InterPro" id="IPR032861">
    <property type="entry name" value="TAXi_N"/>
</dbReference>
<sequence length="420" mass="47260">MVKIHSPKYTLKEVDFKHVPYGEVCQAICRRNSLLSTLNPLRLLPGESYKDRAFSLCGPLGDNDSHVQKDMETIGTSILEVRTSSCLVKRYASIDTGSDLVWINCKPCNSCPEKENPPFDETTSLTYHRFPCLSLVCTKEEDFSCSDNRFCNFRRTYQDDTEVKGELGIDIVLIPLANEPKFANLSFFTFGCAHYSNGSYNRQTEDGLLGLGRGTLSFINQLKAERFSHCFPPLYRNDGRGEMKFGSNAELIGGRTPMLDVPGRQFNYFVKLQGISVGDVRLDLPDRYFDLRSDGNGGFIIDSGTALSTLSDYAYYSMLPMLDKAIGVKRVEEYMYPYQTCYWPTERQIRRVSLTYHFAGIDIAFYSSGVFAKLNSYIMCLSINPNGDIGPSVLGALGQTDLNIGYDLSGNFIFMKPRLC</sequence>
<dbReference type="GO" id="GO:0008233">
    <property type="term" value="F:peptidase activity"/>
    <property type="evidence" value="ECO:0007669"/>
    <property type="project" value="UniProtKB-KW"/>
</dbReference>
<organism evidence="5 6">
    <name type="scientific">Dioscorea cayennensis subsp. rotundata</name>
    <name type="common">White Guinea yam</name>
    <name type="synonym">Dioscorea rotundata</name>
    <dbReference type="NCBI Taxonomy" id="55577"/>
    <lineage>
        <taxon>Eukaryota</taxon>
        <taxon>Viridiplantae</taxon>
        <taxon>Streptophyta</taxon>
        <taxon>Embryophyta</taxon>
        <taxon>Tracheophyta</taxon>
        <taxon>Spermatophyta</taxon>
        <taxon>Magnoliopsida</taxon>
        <taxon>Liliopsida</taxon>
        <taxon>Dioscoreales</taxon>
        <taxon>Dioscoreaceae</taxon>
        <taxon>Dioscorea</taxon>
    </lineage>
</organism>
<evidence type="ECO:0000313" key="5">
    <source>
        <dbReference type="Proteomes" id="UP001515500"/>
    </source>
</evidence>
<dbReference type="RefSeq" id="XP_039123623.1">
    <property type="nucleotide sequence ID" value="XM_039267689.1"/>
</dbReference>
<reference evidence="6" key="1">
    <citation type="submission" date="2025-08" db="UniProtKB">
        <authorList>
            <consortium name="RefSeq"/>
        </authorList>
    </citation>
    <scope>IDENTIFICATION</scope>
</reference>
<dbReference type="InterPro" id="IPR051708">
    <property type="entry name" value="Plant_Aspart_Prot_A1"/>
</dbReference>
<dbReference type="InterPro" id="IPR032799">
    <property type="entry name" value="TAXi_C"/>
</dbReference>
<evidence type="ECO:0000256" key="2">
    <source>
        <dbReference type="ARBA" id="ARBA00022670"/>
    </source>
</evidence>
<keyword evidence="3" id="KW-0378">Hydrolase</keyword>
<dbReference type="Proteomes" id="UP001515500">
    <property type="component" value="Chromosome 5"/>
</dbReference>
<dbReference type="AlphaFoldDB" id="A0AB40B8N1"/>
<dbReference type="GO" id="GO:0005576">
    <property type="term" value="C:extracellular region"/>
    <property type="evidence" value="ECO:0007669"/>
    <property type="project" value="TreeGrafter"/>
</dbReference>
<keyword evidence="5" id="KW-1185">Reference proteome</keyword>
<dbReference type="Pfam" id="PF14541">
    <property type="entry name" value="TAXi_C"/>
    <property type="match status" value="1"/>
</dbReference>
<dbReference type="PROSITE" id="PS51767">
    <property type="entry name" value="PEPTIDASE_A1"/>
    <property type="match status" value="1"/>
</dbReference>
<protein>
    <submittedName>
        <fullName evidence="6">Protein ASPARTIC PROTEASE IN GUARD CELL 1-like</fullName>
    </submittedName>
</protein>
<proteinExistence type="inferred from homology"/>
<evidence type="ECO:0000256" key="1">
    <source>
        <dbReference type="ARBA" id="ARBA00007447"/>
    </source>
</evidence>
<evidence type="ECO:0000259" key="4">
    <source>
        <dbReference type="PROSITE" id="PS51767"/>
    </source>
</evidence>